<feature type="transmembrane region" description="Helical" evidence="1">
    <location>
        <begin position="134"/>
        <end position="155"/>
    </location>
</feature>
<feature type="transmembrane region" description="Helical" evidence="1">
    <location>
        <begin position="12"/>
        <end position="30"/>
    </location>
</feature>
<protein>
    <recommendedName>
        <fullName evidence="4">Citrate transporter-like domain-containing protein</fullName>
    </recommendedName>
</protein>
<dbReference type="EMBL" id="LPXN01000114">
    <property type="protein sequence ID" value="KZD07601.1"/>
    <property type="molecule type" value="Genomic_DNA"/>
</dbReference>
<feature type="transmembrane region" description="Helical" evidence="1">
    <location>
        <begin position="234"/>
        <end position="258"/>
    </location>
</feature>
<feature type="transmembrane region" description="Helical" evidence="1">
    <location>
        <begin position="58"/>
        <end position="75"/>
    </location>
</feature>
<feature type="transmembrane region" description="Helical" evidence="1">
    <location>
        <begin position="429"/>
        <end position="446"/>
    </location>
</feature>
<name>A0A154W2C9_9PROT</name>
<evidence type="ECO:0000313" key="2">
    <source>
        <dbReference type="EMBL" id="KZD07601.1"/>
    </source>
</evidence>
<comment type="caution">
    <text evidence="2">The sequence shown here is derived from an EMBL/GenBank/DDBJ whole genome shotgun (WGS) entry which is preliminary data.</text>
</comment>
<keyword evidence="1" id="KW-1133">Transmembrane helix</keyword>
<keyword evidence="1" id="KW-0472">Membrane</keyword>
<feature type="transmembrane region" description="Helical" evidence="1">
    <location>
        <begin position="396"/>
        <end position="417"/>
    </location>
</feature>
<accession>A0A154W2C9</accession>
<evidence type="ECO:0000313" key="3">
    <source>
        <dbReference type="Proteomes" id="UP000076400"/>
    </source>
</evidence>
<feature type="transmembrane region" description="Helical" evidence="1">
    <location>
        <begin position="36"/>
        <end position="53"/>
    </location>
</feature>
<evidence type="ECO:0008006" key="4">
    <source>
        <dbReference type="Google" id="ProtNLM"/>
    </source>
</evidence>
<reference evidence="2 3" key="1">
    <citation type="submission" date="2015-12" db="EMBL/GenBank/DDBJ databases">
        <title>Genome sequence of Oceanibaculum pacificum MCCC 1A02656.</title>
        <authorList>
            <person name="Lu L."/>
            <person name="Lai Q."/>
            <person name="Shao Z."/>
            <person name="Qian P."/>
        </authorList>
    </citation>
    <scope>NUCLEOTIDE SEQUENCE [LARGE SCALE GENOMIC DNA]</scope>
    <source>
        <strain evidence="2 3">MCCC 1A02656</strain>
    </source>
</reference>
<dbReference type="OrthoDB" id="6180949at2"/>
<keyword evidence="1" id="KW-0812">Transmembrane</keyword>
<feature type="transmembrane region" description="Helical" evidence="1">
    <location>
        <begin position="175"/>
        <end position="196"/>
    </location>
</feature>
<feature type="transmembrane region" description="Helical" evidence="1">
    <location>
        <begin position="307"/>
        <end position="328"/>
    </location>
</feature>
<dbReference type="Proteomes" id="UP000076400">
    <property type="component" value="Unassembled WGS sequence"/>
</dbReference>
<proteinExistence type="predicted"/>
<keyword evidence="3" id="KW-1185">Reference proteome</keyword>
<gene>
    <name evidence="2" type="ORF">AUP43_09945</name>
</gene>
<feature type="transmembrane region" description="Helical" evidence="1">
    <location>
        <begin position="264"/>
        <end position="286"/>
    </location>
</feature>
<feature type="transmembrane region" description="Helical" evidence="1">
    <location>
        <begin position="340"/>
        <end position="362"/>
    </location>
</feature>
<organism evidence="2 3">
    <name type="scientific">Oceanibaculum pacificum</name>
    <dbReference type="NCBI Taxonomy" id="580166"/>
    <lineage>
        <taxon>Bacteria</taxon>
        <taxon>Pseudomonadati</taxon>
        <taxon>Pseudomonadota</taxon>
        <taxon>Alphaproteobacteria</taxon>
        <taxon>Rhodospirillales</taxon>
        <taxon>Oceanibaculaceae</taxon>
        <taxon>Oceanibaculum</taxon>
    </lineage>
</organism>
<evidence type="ECO:0000256" key="1">
    <source>
        <dbReference type="SAM" id="Phobius"/>
    </source>
</evidence>
<sequence>MSDGAIASINRRIIPLIIFLLWLLAATDALTGWRPAIMAAAFVAIAVGLWAGATRRGYARFAVIVFGGSAFLMIARTGNWQAGLAGAENAARFVAFLGCLHLLRAIVQTSPSMPAVQESFIAFRLQAKRGALQLLSAIFSLPLAIGAISVIAPFVSREPDDEIRLDAASWAMRGLAFAVFFSPFTVAMGIVTASLPGIDLPLLMGAGFLLCAALMAIPHLIGQARLPRSLPKSFWVALWNVLLPVWLIVIANLTLVFAGGMSTVQAAILIVPVFALGVALLSPMLVPAAKGRGQTMTKMIRQTVASFDNEIAVFMSALCFAAGVTATPEVNALIHHATEVLGPAALIVVSLAGIALVSSLGLHMAVPTSVFLTLFGPSMPDALHLAALGLAGLLGWAYGTMSAMGSLAFLICANLFGVPARRLAFGHNMYFMQGVFVLYAAAVLIFL</sequence>
<dbReference type="AlphaFoldDB" id="A0A154W2C9"/>
<feature type="transmembrane region" description="Helical" evidence="1">
    <location>
        <begin position="202"/>
        <end position="222"/>
    </location>
</feature>
<dbReference type="RefSeq" id="WP_067556698.1">
    <property type="nucleotide sequence ID" value="NZ_LPXN01000114.1"/>
</dbReference>